<protein>
    <submittedName>
        <fullName evidence="2">PepSY domain-containing protein</fullName>
    </submittedName>
</protein>
<feature type="transmembrane region" description="Helical" evidence="1">
    <location>
        <begin position="143"/>
        <end position="163"/>
    </location>
</feature>
<dbReference type="PANTHER" id="PTHR34219:SF1">
    <property type="entry name" value="PEPSY DOMAIN-CONTAINING PROTEIN"/>
    <property type="match status" value="1"/>
</dbReference>
<feature type="transmembrane region" description="Helical" evidence="1">
    <location>
        <begin position="12"/>
        <end position="38"/>
    </location>
</feature>
<dbReference type="AlphaFoldDB" id="A0A926JW08"/>
<evidence type="ECO:0000313" key="3">
    <source>
        <dbReference type="Proteomes" id="UP000653730"/>
    </source>
</evidence>
<gene>
    <name evidence="2" type="ORF">IBL28_21810</name>
</gene>
<evidence type="ECO:0000256" key="1">
    <source>
        <dbReference type="SAM" id="Phobius"/>
    </source>
</evidence>
<dbReference type="PANTHER" id="PTHR34219">
    <property type="entry name" value="IRON-REGULATED INNER MEMBRANE PROTEIN-RELATED"/>
    <property type="match status" value="1"/>
</dbReference>
<feature type="transmembrane region" description="Helical" evidence="1">
    <location>
        <begin position="184"/>
        <end position="211"/>
    </location>
</feature>
<dbReference type="InterPro" id="IPR005625">
    <property type="entry name" value="PepSY-ass_TM"/>
</dbReference>
<dbReference type="Proteomes" id="UP000653730">
    <property type="component" value="Unassembled WGS sequence"/>
</dbReference>
<keyword evidence="1" id="KW-0812">Transmembrane</keyword>
<name>A0A926JW08_9FLAO</name>
<evidence type="ECO:0000313" key="2">
    <source>
        <dbReference type="EMBL" id="MBC9798617.1"/>
    </source>
</evidence>
<keyword evidence="1" id="KW-1133">Transmembrane helix</keyword>
<organism evidence="2 3">
    <name type="scientific">Sinomicrobium weinanense</name>
    <dbReference type="NCBI Taxonomy" id="2842200"/>
    <lineage>
        <taxon>Bacteria</taxon>
        <taxon>Pseudomonadati</taxon>
        <taxon>Bacteroidota</taxon>
        <taxon>Flavobacteriia</taxon>
        <taxon>Flavobacteriales</taxon>
        <taxon>Flavobacteriaceae</taxon>
        <taxon>Sinomicrobium</taxon>
    </lineage>
</organism>
<keyword evidence="3" id="KW-1185">Reference proteome</keyword>
<feature type="transmembrane region" description="Helical" evidence="1">
    <location>
        <begin position="378"/>
        <end position="404"/>
    </location>
</feature>
<keyword evidence="1" id="KW-0472">Membrane</keyword>
<sequence length="423" mass="48347">MKKNAKLNLWLWKWHFIAGIISLPFILVLAVSGGWYLFKDIIERPETDRARTVDVKGTPLSFQEQWDIAQKATTKQINSVVLPKTKNKATEFVSGRFSNTLESVYINPFTGDITNHRVVRNTFMYKVRKFHGELLMGSFGTKIVELAACWMVVLVLTGIYIWWPKQKWKSKRLFSIRTGHGKRILFRDLHAVTSFWISALLLLILAGGLPWTDVFGHNYKWLQEVTHTGYPETWNNSNYRSVKQGDPVPLDSVIQLTYGLQLPGKTTITLPENEKGVFTVKNETPALENQQIFHIDRYSGKIIGKDQWKNVGVMMRSRMWLMNFHEGKFGTWNFILVFLTAVLLTLASASALCSYLLRKKRGDWGIPPVPPQYKAGKGIIAFIILLGICLPLFGLSLIIIYGSYSIKQRFSWSVKNTGLIQKG</sequence>
<comment type="caution">
    <text evidence="2">The sequence shown here is derived from an EMBL/GenBank/DDBJ whole genome shotgun (WGS) entry which is preliminary data.</text>
</comment>
<dbReference type="EMBL" id="JACVDC010000142">
    <property type="protein sequence ID" value="MBC9798617.1"/>
    <property type="molecule type" value="Genomic_DNA"/>
</dbReference>
<dbReference type="Pfam" id="PF03929">
    <property type="entry name" value="PepSY_TM"/>
    <property type="match status" value="1"/>
</dbReference>
<reference evidence="2 3" key="1">
    <citation type="submission" date="2020-09" db="EMBL/GenBank/DDBJ databases">
        <title>Sinomicrobium weinanense sp. nov., a halophilic bacteria isolated from saline-alkali soil.</title>
        <authorList>
            <person name="Wu P."/>
            <person name="Ren H."/>
            <person name="Mei Y."/>
            <person name="Liang Y."/>
            <person name="Chen Z."/>
        </authorList>
    </citation>
    <scope>NUCLEOTIDE SEQUENCE [LARGE SCALE GENOMIC DNA]</scope>
    <source>
        <strain evidence="2 3">FJxs</strain>
    </source>
</reference>
<dbReference type="RefSeq" id="WP_187967725.1">
    <property type="nucleotide sequence ID" value="NZ_JACVDC010000142.1"/>
</dbReference>
<accession>A0A926JW08</accession>
<proteinExistence type="predicted"/>
<feature type="transmembrane region" description="Helical" evidence="1">
    <location>
        <begin position="332"/>
        <end position="357"/>
    </location>
</feature>